<dbReference type="KEGG" id="osn:115227508"/>
<protein>
    <submittedName>
        <fullName evidence="3">ATP-dependent DNA helicase PIF1-like</fullName>
    </submittedName>
</protein>
<dbReference type="PANTHER" id="PTHR10492">
    <property type="match status" value="1"/>
</dbReference>
<gene>
    <name evidence="3" type="primary">LOC115227508</name>
</gene>
<evidence type="ECO:0000313" key="3">
    <source>
        <dbReference type="RefSeq" id="XP_029654171.1"/>
    </source>
</evidence>
<accession>A0A6P7TZL5</accession>
<dbReference type="InterPro" id="IPR049163">
    <property type="entry name" value="Pif1-like_2B_dom"/>
</dbReference>
<dbReference type="Pfam" id="PF21530">
    <property type="entry name" value="Pif1_2B_dom"/>
    <property type="match status" value="1"/>
</dbReference>
<dbReference type="RefSeq" id="XP_029654171.1">
    <property type="nucleotide sequence ID" value="XM_029798311.1"/>
</dbReference>
<organism evidence="2 3">
    <name type="scientific">Octopus sinensis</name>
    <name type="common">East Asian common octopus</name>
    <dbReference type="NCBI Taxonomy" id="2607531"/>
    <lineage>
        <taxon>Eukaryota</taxon>
        <taxon>Metazoa</taxon>
        <taxon>Spiralia</taxon>
        <taxon>Lophotrochozoa</taxon>
        <taxon>Mollusca</taxon>
        <taxon>Cephalopoda</taxon>
        <taxon>Coleoidea</taxon>
        <taxon>Octopodiformes</taxon>
        <taxon>Octopoda</taxon>
        <taxon>Incirrata</taxon>
        <taxon>Octopodidae</taxon>
        <taxon>Octopus</taxon>
    </lineage>
</organism>
<evidence type="ECO:0000313" key="2">
    <source>
        <dbReference type="Proteomes" id="UP000515154"/>
    </source>
</evidence>
<name>A0A6P7TZL5_9MOLL</name>
<proteinExistence type="predicted"/>
<dbReference type="Proteomes" id="UP000515154">
    <property type="component" value="Unplaced"/>
</dbReference>
<evidence type="ECO:0000259" key="1">
    <source>
        <dbReference type="Pfam" id="PF21530"/>
    </source>
</evidence>
<dbReference type="AlphaFoldDB" id="A0A6P7TZL5"/>
<keyword evidence="2" id="KW-1185">Reference proteome</keyword>
<reference evidence="3" key="1">
    <citation type="submission" date="2025-08" db="UniProtKB">
        <authorList>
            <consortium name="RefSeq"/>
        </authorList>
    </citation>
    <scope>IDENTIFICATION</scope>
</reference>
<dbReference type="PANTHER" id="PTHR10492:SF57">
    <property type="entry name" value="ATP-DEPENDENT DNA HELICASE"/>
    <property type="match status" value="1"/>
</dbReference>
<sequence>MWKLPLLEQLPGERHIFNSIDTVFNINEAEDYPVEFLNSLTPPGLPPYSFHLKIGAPVMLFGNLDPPKLCNGTQLIIKKMMLTVFETTILTGKPSSEPVYIPRIPLIPSDMPFQYKRLQFPLKQLCNGY</sequence>
<feature type="domain" description="DNA helicase Pif1-like 2B" evidence="1">
    <location>
        <begin position="35"/>
        <end position="78"/>
    </location>
</feature>